<organism evidence="4 5">
    <name type="scientific">Chloropicon roscoffensis</name>
    <dbReference type="NCBI Taxonomy" id="1461544"/>
    <lineage>
        <taxon>Eukaryota</taxon>
        <taxon>Viridiplantae</taxon>
        <taxon>Chlorophyta</taxon>
        <taxon>Chloropicophyceae</taxon>
        <taxon>Chloropicales</taxon>
        <taxon>Chloropicaceae</taxon>
        <taxon>Chloropicon</taxon>
    </lineage>
</organism>
<dbReference type="Pfam" id="PF00383">
    <property type="entry name" value="dCMP_cyt_deam_1"/>
    <property type="match status" value="1"/>
</dbReference>
<dbReference type="EMBL" id="CP151501">
    <property type="protein sequence ID" value="WZN58540.1"/>
    <property type="molecule type" value="Genomic_DNA"/>
</dbReference>
<dbReference type="Gene3D" id="3.40.140.10">
    <property type="entry name" value="Cytidine Deaminase, domain 2"/>
    <property type="match status" value="1"/>
</dbReference>
<evidence type="ECO:0000256" key="2">
    <source>
        <dbReference type="ARBA" id="ARBA00022833"/>
    </source>
</evidence>
<dbReference type="PROSITE" id="PS51747">
    <property type="entry name" value="CYT_DCMP_DEAMINASES_2"/>
    <property type="match status" value="1"/>
</dbReference>
<keyword evidence="2" id="KW-0862">Zinc</keyword>
<keyword evidence="1" id="KW-0479">Metal-binding</keyword>
<evidence type="ECO:0000259" key="3">
    <source>
        <dbReference type="PROSITE" id="PS51747"/>
    </source>
</evidence>
<reference evidence="4 5" key="1">
    <citation type="submission" date="2024-03" db="EMBL/GenBank/DDBJ databases">
        <title>Complete genome sequence of the green alga Chloropicon roscoffensis RCC1871.</title>
        <authorList>
            <person name="Lemieux C."/>
            <person name="Pombert J.-F."/>
            <person name="Otis C."/>
            <person name="Turmel M."/>
        </authorList>
    </citation>
    <scope>NUCLEOTIDE SEQUENCE [LARGE SCALE GENOMIC DNA]</scope>
    <source>
        <strain evidence="4 5">RCC1871</strain>
    </source>
</reference>
<protein>
    <submittedName>
        <fullName evidence="4">Cytidine deaminase-like protein</fullName>
    </submittedName>
</protein>
<dbReference type="AlphaFoldDB" id="A0AAX4NWB8"/>
<dbReference type="CDD" id="cd01285">
    <property type="entry name" value="nucleoside_deaminase"/>
    <property type="match status" value="1"/>
</dbReference>
<dbReference type="GO" id="GO:0008270">
    <property type="term" value="F:zinc ion binding"/>
    <property type="evidence" value="ECO:0007669"/>
    <property type="project" value="InterPro"/>
</dbReference>
<dbReference type="Proteomes" id="UP001472866">
    <property type="component" value="Chromosome 01"/>
</dbReference>
<dbReference type="PROSITE" id="PS00903">
    <property type="entry name" value="CYT_DCMP_DEAMINASES_1"/>
    <property type="match status" value="1"/>
</dbReference>
<proteinExistence type="predicted"/>
<name>A0AAX4NWB8_9CHLO</name>
<sequence length="214" mass="23497">MDFTISLPEWAVVENEKLPEFVETLDERMRVVNEFARRNVEENTGGPFAAGVFERDTGRVVIVGVNRVEPMQCSSAHAEVVTLSLAQKKLGTWNLGEPGKPALQLVVNWLPCAMCLGAVLWSGVRSLAIAGSDSRLEEITGFDEGPRVDTAKELAKRDVEFIDNVLTSEALKVFYLFKNKGRVVYNARGMGDLSAQDKCPECPPPEAKKAKVSA</sequence>
<keyword evidence="5" id="KW-1185">Reference proteome</keyword>
<accession>A0AAX4NWB8</accession>
<dbReference type="GO" id="GO:0016787">
    <property type="term" value="F:hydrolase activity"/>
    <property type="evidence" value="ECO:0007669"/>
    <property type="project" value="InterPro"/>
</dbReference>
<dbReference type="SUPFAM" id="SSF53927">
    <property type="entry name" value="Cytidine deaminase-like"/>
    <property type="match status" value="1"/>
</dbReference>
<evidence type="ECO:0000313" key="5">
    <source>
        <dbReference type="Proteomes" id="UP001472866"/>
    </source>
</evidence>
<feature type="domain" description="CMP/dCMP-type deaminase" evidence="3">
    <location>
        <begin position="23"/>
        <end position="143"/>
    </location>
</feature>
<dbReference type="InterPro" id="IPR016192">
    <property type="entry name" value="APOBEC/CMP_deaminase_Zn-bd"/>
</dbReference>
<evidence type="ECO:0000256" key="1">
    <source>
        <dbReference type="ARBA" id="ARBA00022723"/>
    </source>
</evidence>
<gene>
    <name evidence="4" type="ORF">HKI87_01g00630</name>
</gene>
<dbReference type="InterPro" id="IPR016193">
    <property type="entry name" value="Cytidine_deaminase-like"/>
</dbReference>
<evidence type="ECO:0000313" key="4">
    <source>
        <dbReference type="EMBL" id="WZN58540.1"/>
    </source>
</evidence>
<dbReference type="InterPro" id="IPR002125">
    <property type="entry name" value="CMP_dCMP_dom"/>
</dbReference>